<feature type="transmembrane region" description="Helical" evidence="6">
    <location>
        <begin position="61"/>
        <end position="83"/>
    </location>
</feature>
<feature type="transmembrane region" description="Helical" evidence="6">
    <location>
        <begin position="124"/>
        <end position="144"/>
    </location>
</feature>
<feature type="domain" description="MARVEL" evidence="7">
    <location>
        <begin position="24"/>
        <end position="151"/>
    </location>
</feature>
<dbReference type="STRING" id="409849.ENSPMGP00000026860"/>
<keyword evidence="4 5" id="KW-0472">Membrane</keyword>
<reference evidence="8" key="2">
    <citation type="submission" date="2025-09" db="UniProtKB">
        <authorList>
            <consortium name="Ensembl"/>
        </authorList>
    </citation>
    <scope>IDENTIFICATION</scope>
</reference>
<dbReference type="PROSITE" id="PS51225">
    <property type="entry name" value="MARVEL"/>
    <property type="match status" value="1"/>
</dbReference>
<name>A0A3B4BD85_9GOBI</name>
<evidence type="ECO:0000256" key="2">
    <source>
        <dbReference type="ARBA" id="ARBA00022692"/>
    </source>
</evidence>
<organism evidence="8 9">
    <name type="scientific">Periophthalmus magnuspinnatus</name>
    <dbReference type="NCBI Taxonomy" id="409849"/>
    <lineage>
        <taxon>Eukaryota</taxon>
        <taxon>Metazoa</taxon>
        <taxon>Chordata</taxon>
        <taxon>Craniata</taxon>
        <taxon>Vertebrata</taxon>
        <taxon>Euteleostomi</taxon>
        <taxon>Actinopterygii</taxon>
        <taxon>Neopterygii</taxon>
        <taxon>Teleostei</taxon>
        <taxon>Neoteleostei</taxon>
        <taxon>Acanthomorphata</taxon>
        <taxon>Gobiaria</taxon>
        <taxon>Gobiiformes</taxon>
        <taxon>Gobioidei</taxon>
        <taxon>Gobiidae</taxon>
        <taxon>Oxudercinae</taxon>
        <taxon>Periophthalmus</taxon>
    </lineage>
</organism>
<evidence type="ECO:0000259" key="7">
    <source>
        <dbReference type="PROSITE" id="PS51225"/>
    </source>
</evidence>
<evidence type="ECO:0000256" key="4">
    <source>
        <dbReference type="ARBA" id="ARBA00023136"/>
    </source>
</evidence>
<dbReference type="Ensembl" id="ENSPMGT00000028611.1">
    <property type="protein sequence ID" value="ENSPMGP00000026860.1"/>
    <property type="gene ID" value="ENSPMGG00000021661.1"/>
</dbReference>
<dbReference type="PANTHER" id="PTHR22776:SF89">
    <property type="entry name" value="CKLF-LIKE MARVEL TRANSMEMBRANE DOMAIN-CONTAINING PROTEIN 7"/>
    <property type="match status" value="1"/>
</dbReference>
<comment type="subcellular location">
    <subcellularLocation>
        <location evidence="1">Membrane</location>
        <topology evidence="1">Multi-pass membrane protein</topology>
    </subcellularLocation>
</comment>
<dbReference type="AlphaFoldDB" id="A0A3B4BD85"/>
<accession>A0A3B4BD85</accession>
<dbReference type="InterPro" id="IPR050578">
    <property type="entry name" value="MARVEL-CKLF_proteins"/>
</dbReference>
<reference evidence="8" key="1">
    <citation type="submission" date="2025-08" db="UniProtKB">
        <authorList>
            <consortium name="Ensembl"/>
        </authorList>
    </citation>
    <scope>IDENTIFICATION</scope>
</reference>
<dbReference type="Pfam" id="PF01284">
    <property type="entry name" value="MARVEL"/>
    <property type="match status" value="1"/>
</dbReference>
<keyword evidence="3 6" id="KW-1133">Transmembrane helix</keyword>
<evidence type="ECO:0000313" key="8">
    <source>
        <dbReference type="Ensembl" id="ENSPMGP00000026860.1"/>
    </source>
</evidence>
<keyword evidence="9" id="KW-1185">Reference proteome</keyword>
<feature type="transmembrane region" description="Helical" evidence="6">
    <location>
        <begin position="30"/>
        <end position="49"/>
    </location>
</feature>
<dbReference type="GO" id="GO:0016020">
    <property type="term" value="C:membrane"/>
    <property type="evidence" value="ECO:0007669"/>
    <property type="project" value="UniProtKB-SubCell"/>
</dbReference>
<evidence type="ECO:0000256" key="3">
    <source>
        <dbReference type="ARBA" id="ARBA00022989"/>
    </source>
</evidence>
<evidence type="ECO:0000256" key="6">
    <source>
        <dbReference type="SAM" id="Phobius"/>
    </source>
</evidence>
<sequence length="167" mass="18252">MSHAVGSTSTSGTRTPDGLLNLGYIRTIPGLLQSGQLIALLVTFLCIHLARGWPSWYAFQFFEVVALWFFVALLVFFFIHIFSLNTRTPCINCPLTEFFHYCVGAVLVLIASIVGAVKAAGVSALVTATVFGFLTSFLMIVSLWTTYSVSCGTHQTGDLESHDFMTL</sequence>
<keyword evidence="2 5" id="KW-0812">Transmembrane</keyword>
<protein>
    <recommendedName>
        <fullName evidence="7">MARVEL domain-containing protein</fullName>
    </recommendedName>
</protein>
<dbReference type="PANTHER" id="PTHR22776">
    <property type="entry name" value="MARVEL-CONTAINING POTENTIAL LIPID RAFT-ASSOCIATED PROTEIN"/>
    <property type="match status" value="1"/>
</dbReference>
<dbReference type="Proteomes" id="UP000261520">
    <property type="component" value="Unplaced"/>
</dbReference>
<evidence type="ECO:0000313" key="9">
    <source>
        <dbReference type="Proteomes" id="UP000261520"/>
    </source>
</evidence>
<evidence type="ECO:0000256" key="1">
    <source>
        <dbReference type="ARBA" id="ARBA00004141"/>
    </source>
</evidence>
<feature type="transmembrane region" description="Helical" evidence="6">
    <location>
        <begin position="98"/>
        <end position="117"/>
    </location>
</feature>
<proteinExistence type="predicted"/>
<dbReference type="InterPro" id="IPR008253">
    <property type="entry name" value="Marvel"/>
</dbReference>
<evidence type="ECO:0000256" key="5">
    <source>
        <dbReference type="PROSITE-ProRule" id="PRU00581"/>
    </source>
</evidence>